<comment type="caution">
    <text evidence="3">The sequence shown here is derived from an EMBL/GenBank/DDBJ whole genome shotgun (WGS) entry which is preliminary data.</text>
</comment>
<dbReference type="AlphaFoldDB" id="A0AAJ0U1L2"/>
<dbReference type="InterPro" id="IPR029063">
    <property type="entry name" value="SAM-dependent_MTases_sf"/>
</dbReference>
<reference evidence="3" key="1">
    <citation type="submission" date="2017-08" db="EMBL/GenBank/DDBJ databases">
        <authorList>
            <person name="Imhoff J.F."/>
            <person name="Rahn T."/>
            <person name="Kuenzel S."/>
            <person name="Neulinger S.C."/>
        </authorList>
    </citation>
    <scope>NUCLEOTIDE SEQUENCE</scope>
    <source>
        <strain evidence="3">DSM 11080</strain>
    </source>
</reference>
<dbReference type="InterPro" id="IPR013216">
    <property type="entry name" value="Methyltransf_11"/>
</dbReference>
<dbReference type="PANTHER" id="PTHR44068:SF11">
    <property type="entry name" value="GERANYL DIPHOSPHATE 2-C-METHYLTRANSFERASE"/>
    <property type="match status" value="1"/>
</dbReference>
<name>A0AAJ0U1L2_9GAMM</name>
<dbReference type="EMBL" id="NRSJ01000004">
    <property type="protein sequence ID" value="MBK1703584.1"/>
    <property type="molecule type" value="Genomic_DNA"/>
</dbReference>
<dbReference type="GO" id="GO:0008757">
    <property type="term" value="F:S-adenosylmethionine-dependent methyltransferase activity"/>
    <property type="evidence" value="ECO:0007669"/>
    <property type="project" value="InterPro"/>
</dbReference>
<dbReference type="Gene3D" id="3.40.50.150">
    <property type="entry name" value="Vaccinia Virus protein VP39"/>
    <property type="match status" value="1"/>
</dbReference>
<organism evidence="3 4">
    <name type="scientific">Halochromatium glycolicum</name>
    <dbReference type="NCBI Taxonomy" id="85075"/>
    <lineage>
        <taxon>Bacteria</taxon>
        <taxon>Pseudomonadati</taxon>
        <taxon>Pseudomonadota</taxon>
        <taxon>Gammaproteobacteria</taxon>
        <taxon>Chromatiales</taxon>
        <taxon>Chromatiaceae</taxon>
        <taxon>Halochromatium</taxon>
    </lineage>
</organism>
<dbReference type="GO" id="GO:0032259">
    <property type="term" value="P:methylation"/>
    <property type="evidence" value="ECO:0007669"/>
    <property type="project" value="UniProtKB-KW"/>
</dbReference>
<evidence type="ECO:0000313" key="4">
    <source>
        <dbReference type="Proteomes" id="UP001296776"/>
    </source>
</evidence>
<evidence type="ECO:0000313" key="3">
    <source>
        <dbReference type="EMBL" id="MBK1703584.1"/>
    </source>
</evidence>
<dbReference type="CDD" id="cd02440">
    <property type="entry name" value="AdoMet_MTases"/>
    <property type="match status" value="1"/>
</dbReference>
<reference evidence="3" key="2">
    <citation type="journal article" date="2020" name="Microorganisms">
        <title>Osmotic Adaptation and Compatible Solute Biosynthesis of Phototrophic Bacteria as Revealed from Genome Analyses.</title>
        <authorList>
            <person name="Imhoff J.F."/>
            <person name="Rahn T."/>
            <person name="Kunzel S."/>
            <person name="Keller A."/>
            <person name="Neulinger S.C."/>
        </authorList>
    </citation>
    <scope>NUCLEOTIDE SEQUENCE</scope>
    <source>
        <strain evidence="3">DSM 11080</strain>
    </source>
</reference>
<keyword evidence="3" id="KW-0489">Methyltransferase</keyword>
<dbReference type="PANTHER" id="PTHR44068">
    <property type="entry name" value="ZGC:194242"/>
    <property type="match status" value="1"/>
</dbReference>
<proteinExistence type="predicted"/>
<dbReference type="Proteomes" id="UP001296776">
    <property type="component" value="Unassembled WGS sequence"/>
</dbReference>
<keyword evidence="1" id="KW-0808">Transferase</keyword>
<protein>
    <submittedName>
        <fullName evidence="3">SAM-dependent methyltransferase</fullName>
    </submittedName>
</protein>
<dbReference type="Pfam" id="PF08241">
    <property type="entry name" value="Methyltransf_11"/>
    <property type="match status" value="1"/>
</dbReference>
<gene>
    <name evidence="3" type="ORF">CKO40_03190</name>
</gene>
<keyword evidence="4" id="KW-1185">Reference proteome</keyword>
<accession>A0AAJ0U1L2</accession>
<sequence length="312" mass="34983">MQQSNSTHPHPLTRPRGPLGEALAYLNWLFNPFQRAEAPAIYELLSTRTATERALYLNLGFWRDAEDMDAASDALADLVAEGVRLGPDDTLLDVGFGFGDQDIRWAARHEPSQIIGLNLTGFQVQIARERVREQGLEHRIDLREGSATAMALPDESVDKITALECAFHFRSRSDFLREAFRVLRPGGRIAVADIIPRGLTGSAWHRFKQRTSWALVASKFAIPRENAYPLPTYHAELKLCGYEQIRLDSIRDQVYAPLHQWLGANRAAIRRLHPVARIAATIALTRDPASVYAGLDYVLATAAKPLRLVQRQ</sequence>
<evidence type="ECO:0000259" key="2">
    <source>
        <dbReference type="Pfam" id="PF08241"/>
    </source>
</evidence>
<feature type="domain" description="Methyltransferase type 11" evidence="2">
    <location>
        <begin position="92"/>
        <end position="190"/>
    </location>
</feature>
<evidence type="ECO:0000256" key="1">
    <source>
        <dbReference type="ARBA" id="ARBA00022679"/>
    </source>
</evidence>
<dbReference type="InterPro" id="IPR050447">
    <property type="entry name" value="Erg6_SMT_methyltransf"/>
</dbReference>
<dbReference type="SUPFAM" id="SSF53335">
    <property type="entry name" value="S-adenosyl-L-methionine-dependent methyltransferases"/>
    <property type="match status" value="1"/>
</dbReference>